<evidence type="ECO:0000313" key="3">
    <source>
        <dbReference type="EMBL" id="ABO49590.1"/>
    </source>
</evidence>
<dbReference type="Pfam" id="PF07833">
    <property type="entry name" value="Cu_amine_oxidN1"/>
    <property type="match status" value="1"/>
</dbReference>
<feature type="domain" description="Copper amine oxidase-like N-terminal" evidence="2">
    <location>
        <begin position="434"/>
        <end position="533"/>
    </location>
</feature>
<evidence type="ECO:0000313" key="4">
    <source>
        <dbReference type="Proteomes" id="UP000001556"/>
    </source>
</evidence>
<dbReference type="AlphaFoldDB" id="A4J3D7"/>
<dbReference type="InterPro" id="IPR036582">
    <property type="entry name" value="Mao_N_sf"/>
</dbReference>
<reference evidence="3 4" key="1">
    <citation type="submission" date="2007-03" db="EMBL/GenBank/DDBJ databases">
        <title>Complete sequence of Desulfotomaculum reducens MI-1.</title>
        <authorList>
            <consortium name="US DOE Joint Genome Institute"/>
            <person name="Copeland A."/>
            <person name="Lucas S."/>
            <person name="Lapidus A."/>
            <person name="Barry K."/>
            <person name="Detter J.C."/>
            <person name="Glavina del Rio T."/>
            <person name="Hammon N."/>
            <person name="Israni S."/>
            <person name="Dalin E."/>
            <person name="Tice H."/>
            <person name="Pitluck S."/>
            <person name="Sims D."/>
            <person name="Brettin T."/>
            <person name="Bruce D."/>
            <person name="Han C."/>
            <person name="Tapia R."/>
            <person name="Schmutz J."/>
            <person name="Larimer F."/>
            <person name="Land M."/>
            <person name="Hauser L."/>
            <person name="Kyrpides N."/>
            <person name="Kim E."/>
            <person name="Tebo B.M."/>
            <person name="Richardson P."/>
        </authorList>
    </citation>
    <scope>NUCLEOTIDE SEQUENCE [LARGE SCALE GENOMIC DNA]</scope>
    <source>
        <strain evidence="3 4">MI-1</strain>
    </source>
</reference>
<feature type="chain" id="PRO_5002669880" evidence="1">
    <location>
        <begin position="24"/>
        <end position="541"/>
    </location>
</feature>
<dbReference type="eggNOG" id="COG3858">
    <property type="taxonomic scope" value="Bacteria"/>
</dbReference>
<name>A4J3D7_DESRM</name>
<dbReference type="HOGENOM" id="CLU_037609_0_0_9"/>
<dbReference type="OrthoDB" id="1786461at2"/>
<feature type="signal peptide" evidence="1">
    <location>
        <begin position="1"/>
        <end position="23"/>
    </location>
</feature>
<evidence type="ECO:0000259" key="2">
    <source>
        <dbReference type="Pfam" id="PF07833"/>
    </source>
</evidence>
<dbReference type="InterPro" id="IPR012854">
    <property type="entry name" value="Cu_amine_oxidase-like_N"/>
</dbReference>
<dbReference type="SUPFAM" id="SSF55383">
    <property type="entry name" value="Copper amine oxidase, domain N"/>
    <property type="match status" value="2"/>
</dbReference>
<gene>
    <name evidence="3" type="ordered locus">Dred_1055</name>
</gene>
<dbReference type="STRING" id="349161.Dred_1055"/>
<keyword evidence="4" id="KW-1185">Reference proteome</keyword>
<organism evidence="3 4">
    <name type="scientific">Desulforamulus reducens (strain ATCC BAA-1160 / DSM 100696 / MI-1)</name>
    <name type="common">Desulfotomaculum reducens</name>
    <dbReference type="NCBI Taxonomy" id="349161"/>
    <lineage>
        <taxon>Bacteria</taxon>
        <taxon>Bacillati</taxon>
        <taxon>Bacillota</taxon>
        <taxon>Clostridia</taxon>
        <taxon>Eubacteriales</taxon>
        <taxon>Peptococcaceae</taxon>
        <taxon>Desulforamulus</taxon>
    </lineage>
</organism>
<accession>A4J3D7</accession>
<proteinExistence type="predicted"/>
<dbReference type="EMBL" id="CP000612">
    <property type="protein sequence ID" value="ABO49590.1"/>
    <property type="molecule type" value="Genomic_DNA"/>
</dbReference>
<dbReference type="Gene3D" id="3.30.457.10">
    <property type="entry name" value="Copper amine oxidase-like, N-terminal domain"/>
    <property type="match status" value="2"/>
</dbReference>
<protein>
    <submittedName>
        <fullName evidence="3">Copper amine oxidase domain protein</fullName>
    </submittedName>
</protein>
<sequence>MKKFIVLLLSLVMCFSFIIPAGAEELSQDKKALLDIMNKSFTEMNTEISSTATGSVEYKLNQLGGGFLMMVPELSKLQGAKLGFDYKLNAPAGQMAMQWKINYQGKSYQGDIYLAGSKVIFTKDVFKMVKEIDPTADIPDLNTLPQYLYVDEPELTQLWSSPWLGAKIKDILPLQNELMAFILEGMPNECISNSGNNLRISINQKQFAACLAGLVEKAESEPERFADLMAKYITSLDATQSYDEVKNDILTDIKSEDSEISSADNILKSMEEAGIELKNLDFDTPKGQNGSSKFILNLNIKDTNTASSIGEIKVTVDQVKSGNQIKGNMDFDVKFAVKEQNMNVSFKLAGDYDQSQRDAASDFTLTIDAAQGSTKMFNLGLDILSKAKVDKNVNPAVPQLTKENSLDFSQLTNESDVEEKNLLPGLEPKVNIVLDDIPVDFDVQPLVKDGRTMVPVRTLAEALGCRVNAVNDQEVYLAKGNQYVMMKLGERKYTVNGKTKLLDVPAYVKDGRTLVPLRFIAEELGCQVEADGNMVYITSNE</sequence>
<keyword evidence="1" id="KW-0732">Signal</keyword>
<dbReference type="Proteomes" id="UP000001556">
    <property type="component" value="Chromosome"/>
</dbReference>
<dbReference type="KEGG" id="drm:Dred_1055"/>
<evidence type="ECO:0000256" key="1">
    <source>
        <dbReference type="SAM" id="SignalP"/>
    </source>
</evidence>
<dbReference type="RefSeq" id="WP_011877416.1">
    <property type="nucleotide sequence ID" value="NC_009253.1"/>
</dbReference>